<name>A0A4Z0WJ88_9GAMM</name>
<keyword evidence="1 5" id="KW-0963">Cytoplasm</keyword>
<dbReference type="PANTHER" id="PTHR34354">
    <property type="entry name" value="NADPH-DEPENDENT 7-CYANO-7-DEAZAGUANINE REDUCTASE"/>
    <property type="match status" value="1"/>
</dbReference>
<dbReference type="NCBIfam" id="TIGR03138">
    <property type="entry name" value="QueF"/>
    <property type="match status" value="1"/>
</dbReference>
<dbReference type="InterPro" id="IPR029139">
    <property type="entry name" value="QueF_N"/>
</dbReference>
<dbReference type="Proteomes" id="UP000297475">
    <property type="component" value="Unassembled WGS sequence"/>
</dbReference>
<dbReference type="SUPFAM" id="SSF55620">
    <property type="entry name" value="Tetrahydrobiopterin biosynthesis enzymes-like"/>
    <property type="match status" value="1"/>
</dbReference>
<dbReference type="EC" id="1.7.1.13" evidence="5"/>
<dbReference type="AlphaFoldDB" id="A0A4Z0WJ88"/>
<feature type="binding site" evidence="5">
    <location>
        <begin position="90"/>
        <end position="91"/>
    </location>
    <ligand>
        <name>NADPH</name>
        <dbReference type="ChEBI" id="CHEBI:57783"/>
    </ligand>
</feature>
<feature type="binding site" evidence="5">
    <location>
        <begin position="88"/>
        <end position="90"/>
    </location>
    <ligand>
        <name>substrate</name>
    </ligand>
</feature>
<dbReference type="Pfam" id="PF14819">
    <property type="entry name" value="QueF_N"/>
    <property type="match status" value="1"/>
</dbReference>
<dbReference type="InterPro" id="IPR050084">
    <property type="entry name" value="NADPH_dep_7-cyano-7-deazaG_red"/>
</dbReference>
<dbReference type="PANTHER" id="PTHR34354:SF1">
    <property type="entry name" value="NADPH-DEPENDENT 7-CYANO-7-DEAZAGUANINE REDUCTASE"/>
    <property type="match status" value="1"/>
</dbReference>
<sequence>MAEHKQGNGSPLVASALGRETDYPQQYDPEVLYPVPRQHNRDALQVRGWPWFGFDLWYAYELSWLNERGLPQVALAALTLPADSPYLIESKSLKLYLNSFNMTRFASAEAVRERMVTDLSARAGGPVQVRMHGPEAPLLQGKERLAQATLLDTLDIATEQYELDSSLLALAAGGGQHEACLYSHLLRSNCPVTGQPDWGSVVIDYAGPALDLVSVLRYLVSFRNHTGFHEDCVERIFTDLLALGDFSRLVVSAHYLRRGGLDINPCRSLQPLEPDMGRWARQ</sequence>
<dbReference type="PIRSF" id="PIRSF004750">
    <property type="entry name" value="Nitrile_oxidored_YqcD_prd"/>
    <property type="match status" value="1"/>
</dbReference>
<evidence type="ECO:0000256" key="1">
    <source>
        <dbReference type="ARBA" id="ARBA00022490"/>
    </source>
</evidence>
<dbReference type="InterPro" id="IPR016428">
    <property type="entry name" value="QueF_type2"/>
</dbReference>
<keyword evidence="4 5" id="KW-0560">Oxidoreductase</keyword>
<evidence type="ECO:0000313" key="8">
    <source>
        <dbReference type="Proteomes" id="UP000297475"/>
    </source>
</evidence>
<dbReference type="InterPro" id="IPR043133">
    <property type="entry name" value="GTP-CH-I_C/QueF"/>
</dbReference>
<comment type="subunit">
    <text evidence="5">Homodimer.</text>
</comment>
<dbReference type="GO" id="GO:0005737">
    <property type="term" value="C:cytoplasm"/>
    <property type="evidence" value="ECO:0007669"/>
    <property type="project" value="UniProtKB-SubCell"/>
</dbReference>
<keyword evidence="3 5" id="KW-0521">NADP</keyword>
<accession>A0A4Z0WJ88</accession>
<evidence type="ECO:0000256" key="4">
    <source>
        <dbReference type="ARBA" id="ARBA00023002"/>
    </source>
</evidence>
<comment type="caution">
    <text evidence="7">The sequence shown here is derived from an EMBL/GenBank/DDBJ whole genome shotgun (WGS) entry which is preliminary data.</text>
</comment>
<dbReference type="RefSeq" id="WP_135481895.1">
    <property type="nucleotide sequence ID" value="NZ_SRMF01000001.1"/>
</dbReference>
<keyword evidence="2 5" id="KW-0671">Queuosine biosynthesis</keyword>
<comment type="pathway">
    <text evidence="5">tRNA modification; tRNA-queuosine biosynthesis.</text>
</comment>
<dbReference type="Gene3D" id="3.30.1130.10">
    <property type="match status" value="2"/>
</dbReference>
<dbReference type="OrthoDB" id="9795077at2"/>
<comment type="function">
    <text evidence="5">Catalyzes the NADPH-dependent reduction of 7-cyano-7-deazaguanine (preQ0) to 7-aminomethyl-7-deazaguanine (preQ1).</text>
</comment>
<dbReference type="GO" id="GO:0033739">
    <property type="term" value="F:preQ1 synthase activity"/>
    <property type="evidence" value="ECO:0007669"/>
    <property type="project" value="UniProtKB-UniRule"/>
</dbReference>
<dbReference type="GO" id="GO:0008616">
    <property type="term" value="P:tRNA queuosine(34) biosynthetic process"/>
    <property type="evidence" value="ECO:0007669"/>
    <property type="project" value="UniProtKB-UniRule"/>
</dbReference>
<reference evidence="7 8" key="1">
    <citation type="submission" date="2019-04" db="EMBL/GenBank/DDBJ databases">
        <title>Natronospirillum operosus gen. nov., sp. nov., a haloalkaliphilic satellite isolated from decaying biomass of laboratory culture of cyanobacterium Geitlerinema sp. and proposal of Natronospirillaceae fam. nov. and Saccharospirillaceae fam. nov.</title>
        <authorList>
            <person name="Kevbrin V."/>
            <person name="Boltyanskaya Y."/>
            <person name="Koziaeva V."/>
            <person name="Grouzdev D.S."/>
            <person name="Park M."/>
            <person name="Cho J."/>
        </authorList>
    </citation>
    <scope>NUCLEOTIDE SEQUENCE [LARGE SCALE GENOMIC DNA]</scope>
    <source>
        <strain evidence="7 8">G-116</strain>
    </source>
</reference>
<comment type="subcellular location">
    <subcellularLocation>
        <location evidence="5">Cytoplasm</location>
    </subcellularLocation>
</comment>
<gene>
    <name evidence="5 7" type="primary">queF</name>
    <name evidence="7" type="ORF">E4656_05615</name>
</gene>
<dbReference type="EMBL" id="SRMF01000001">
    <property type="protein sequence ID" value="TGG95877.1"/>
    <property type="molecule type" value="Genomic_DNA"/>
</dbReference>
<comment type="similarity">
    <text evidence="5">Belongs to the GTP cyclohydrolase I family. QueF type 2 subfamily.</text>
</comment>
<evidence type="ECO:0000313" key="7">
    <source>
        <dbReference type="EMBL" id="TGG95877.1"/>
    </source>
</evidence>
<dbReference type="UniPathway" id="UPA00392"/>
<protein>
    <recommendedName>
        <fullName evidence="5">NADPH-dependent 7-cyano-7-deazaguanine reductase</fullName>
        <ecNumber evidence="5">1.7.1.13</ecNumber>
    </recommendedName>
    <alternativeName>
        <fullName evidence="5">7-cyano-7-carbaguanine reductase</fullName>
    </alternativeName>
    <alternativeName>
        <fullName evidence="5">NADPH-dependent nitrile oxidoreductase</fullName>
    </alternativeName>
    <alternativeName>
        <fullName evidence="5">PreQ(0) reductase</fullName>
    </alternativeName>
</protein>
<dbReference type="InterPro" id="IPR029500">
    <property type="entry name" value="QueF"/>
</dbReference>
<evidence type="ECO:0000256" key="2">
    <source>
        <dbReference type="ARBA" id="ARBA00022785"/>
    </source>
</evidence>
<evidence type="ECO:0000259" key="6">
    <source>
        <dbReference type="Pfam" id="PF14819"/>
    </source>
</evidence>
<organism evidence="7 8">
    <name type="scientific">Natronospirillum operosum</name>
    <dbReference type="NCBI Taxonomy" id="2759953"/>
    <lineage>
        <taxon>Bacteria</taxon>
        <taxon>Pseudomonadati</taxon>
        <taxon>Pseudomonadota</taxon>
        <taxon>Gammaproteobacteria</taxon>
        <taxon>Oceanospirillales</taxon>
        <taxon>Natronospirillaceae</taxon>
        <taxon>Natronospirillum</taxon>
    </lineage>
</organism>
<feature type="active site" description="Thioimide intermediate" evidence="5">
    <location>
        <position position="190"/>
    </location>
</feature>
<feature type="active site" description="Proton donor" evidence="5">
    <location>
        <position position="197"/>
    </location>
</feature>
<proteinExistence type="inferred from homology"/>
<evidence type="ECO:0000256" key="5">
    <source>
        <dbReference type="HAMAP-Rule" id="MF_00817"/>
    </source>
</evidence>
<dbReference type="HAMAP" id="MF_00817">
    <property type="entry name" value="QueF_type2"/>
    <property type="match status" value="1"/>
</dbReference>
<feature type="binding site" evidence="5">
    <location>
        <begin position="258"/>
        <end position="259"/>
    </location>
    <ligand>
        <name>NADPH</name>
        <dbReference type="ChEBI" id="CHEBI:57783"/>
    </ligand>
</feature>
<comment type="catalytic activity">
    <reaction evidence="5">
        <text>7-aminomethyl-7-carbaguanine + 2 NADP(+) = 7-cyano-7-carbaguanine + 2 NADPH + 3 H(+)</text>
        <dbReference type="Rhea" id="RHEA:13409"/>
        <dbReference type="ChEBI" id="CHEBI:15378"/>
        <dbReference type="ChEBI" id="CHEBI:45075"/>
        <dbReference type="ChEBI" id="CHEBI:57783"/>
        <dbReference type="ChEBI" id="CHEBI:58349"/>
        <dbReference type="ChEBI" id="CHEBI:58703"/>
        <dbReference type="EC" id="1.7.1.13"/>
    </reaction>
</comment>
<dbReference type="Pfam" id="PF14489">
    <property type="entry name" value="QueF"/>
    <property type="match status" value="1"/>
</dbReference>
<feature type="binding site" evidence="5">
    <location>
        <begin position="229"/>
        <end position="230"/>
    </location>
    <ligand>
        <name>substrate</name>
    </ligand>
</feature>
<feature type="domain" description="NADPH-dependent 7-cyano-7-deazaguanine reductase N-terminal" evidence="6">
    <location>
        <begin position="23"/>
        <end position="130"/>
    </location>
</feature>
<evidence type="ECO:0000256" key="3">
    <source>
        <dbReference type="ARBA" id="ARBA00022857"/>
    </source>
</evidence>
<keyword evidence="8" id="KW-1185">Reference proteome</keyword>